<keyword evidence="5" id="KW-1185">Reference proteome</keyword>
<organism evidence="4 5">
    <name type="scientific">Amycolatopsis albispora</name>
    <dbReference type="NCBI Taxonomy" id="1804986"/>
    <lineage>
        <taxon>Bacteria</taxon>
        <taxon>Bacillati</taxon>
        <taxon>Actinomycetota</taxon>
        <taxon>Actinomycetes</taxon>
        <taxon>Pseudonocardiales</taxon>
        <taxon>Pseudonocardiaceae</taxon>
        <taxon>Amycolatopsis</taxon>
    </lineage>
</organism>
<dbReference type="PANTHER" id="PTHR43877:SF2">
    <property type="entry name" value="AMINOALKYLPHOSPHONATE N-ACETYLTRANSFERASE-RELATED"/>
    <property type="match status" value="1"/>
</dbReference>
<dbReference type="GO" id="GO:0016747">
    <property type="term" value="F:acyltransferase activity, transferring groups other than amino-acyl groups"/>
    <property type="evidence" value="ECO:0007669"/>
    <property type="project" value="InterPro"/>
</dbReference>
<dbReference type="KEGG" id="aab:A4R43_22130"/>
<dbReference type="Proteomes" id="UP000250434">
    <property type="component" value="Chromosome"/>
</dbReference>
<sequence>MAGVEARVHDTFESFAEAAAAVYGADPVRHTGALSAVASARSRRQAEAMVTVHDGDRLHGALVADRGWPAMVSGLPADAAQLVADALAGVRLPGASGPEPEVEAFGRAWSANIGITPAYGFRQRVYELGTLVEPQGVRGEFRQADEGDTDLLLRWRAEFLAEAVTYVPPEREPEKVLADQMAAGNVFGLWCVDGEPVSMAFSRVPEADMTRIGFVYTPPEQRGHGYAAAVTAGITRRAQQAGIKHITLFTDDANPVSNRIYQRLGYRFVDSYLEVKFAGEPLRH</sequence>
<protein>
    <recommendedName>
        <fullName evidence="3">N-acetyltransferase domain-containing protein</fullName>
    </recommendedName>
</protein>
<keyword evidence="1" id="KW-0808">Transferase</keyword>
<dbReference type="PANTHER" id="PTHR43877">
    <property type="entry name" value="AMINOALKYLPHOSPHONATE N-ACETYLTRANSFERASE-RELATED-RELATED"/>
    <property type="match status" value="1"/>
</dbReference>
<keyword evidence="2" id="KW-0012">Acyltransferase</keyword>
<name>A0A344L9Z1_9PSEU</name>
<dbReference type="InterPro" id="IPR050832">
    <property type="entry name" value="Bact_Acetyltransf"/>
</dbReference>
<dbReference type="SUPFAM" id="SSF55729">
    <property type="entry name" value="Acyl-CoA N-acyltransferases (Nat)"/>
    <property type="match status" value="1"/>
</dbReference>
<evidence type="ECO:0000256" key="2">
    <source>
        <dbReference type="ARBA" id="ARBA00023315"/>
    </source>
</evidence>
<gene>
    <name evidence="4" type="ORF">A4R43_22130</name>
</gene>
<dbReference type="EMBL" id="CP015163">
    <property type="protein sequence ID" value="AXB44865.1"/>
    <property type="molecule type" value="Genomic_DNA"/>
</dbReference>
<accession>A0A344L9Z1</accession>
<reference evidence="4 5" key="1">
    <citation type="submission" date="2016-04" db="EMBL/GenBank/DDBJ databases">
        <title>Complete genome sequence and analysis of deep-sea sediment isolate, Amycolatopsis sp. WP1.</title>
        <authorList>
            <person name="Wang H."/>
            <person name="Chen S."/>
            <person name="Wu Q."/>
        </authorList>
    </citation>
    <scope>NUCLEOTIDE SEQUENCE [LARGE SCALE GENOMIC DNA]</scope>
    <source>
        <strain evidence="4 5">WP1</strain>
    </source>
</reference>
<evidence type="ECO:0000313" key="4">
    <source>
        <dbReference type="EMBL" id="AXB44865.1"/>
    </source>
</evidence>
<evidence type="ECO:0000259" key="3">
    <source>
        <dbReference type="PROSITE" id="PS51186"/>
    </source>
</evidence>
<dbReference type="InterPro" id="IPR000182">
    <property type="entry name" value="GNAT_dom"/>
</dbReference>
<dbReference type="Gene3D" id="3.40.630.30">
    <property type="match status" value="1"/>
</dbReference>
<dbReference type="Pfam" id="PF00583">
    <property type="entry name" value="Acetyltransf_1"/>
    <property type="match status" value="1"/>
</dbReference>
<feature type="domain" description="N-acetyltransferase" evidence="3">
    <location>
        <begin position="139"/>
        <end position="284"/>
    </location>
</feature>
<evidence type="ECO:0000256" key="1">
    <source>
        <dbReference type="ARBA" id="ARBA00022679"/>
    </source>
</evidence>
<proteinExistence type="predicted"/>
<dbReference type="AlphaFoldDB" id="A0A344L9Z1"/>
<evidence type="ECO:0000313" key="5">
    <source>
        <dbReference type="Proteomes" id="UP000250434"/>
    </source>
</evidence>
<dbReference type="InterPro" id="IPR016181">
    <property type="entry name" value="Acyl_CoA_acyltransferase"/>
</dbReference>
<dbReference type="PROSITE" id="PS51186">
    <property type="entry name" value="GNAT"/>
    <property type="match status" value="1"/>
</dbReference>
<dbReference type="CDD" id="cd04301">
    <property type="entry name" value="NAT_SF"/>
    <property type="match status" value="1"/>
</dbReference>